<dbReference type="AlphaFoldDB" id="A0A1J5TZD7"/>
<name>A0A1J5TZD7_9ARCH</name>
<gene>
    <name evidence="1" type="ORF">BET99_05440</name>
</gene>
<evidence type="ECO:0000313" key="1">
    <source>
        <dbReference type="EMBL" id="OIR21917.1"/>
    </source>
</evidence>
<dbReference type="EMBL" id="MIYZ01000029">
    <property type="protein sequence ID" value="OIR21917.1"/>
    <property type="molecule type" value="Genomic_DNA"/>
</dbReference>
<proteinExistence type="predicted"/>
<organism evidence="1 2">
    <name type="scientific">Marine Group III euryarchaeote CG-Epi2</name>
    <dbReference type="NCBI Taxonomy" id="1888996"/>
    <lineage>
        <taxon>Archaea</taxon>
        <taxon>Methanobacteriati</taxon>
        <taxon>Thermoplasmatota</taxon>
        <taxon>Thermoplasmata</taxon>
        <taxon>Candidatus Thermoprofundales</taxon>
    </lineage>
</organism>
<evidence type="ECO:0008006" key="3">
    <source>
        <dbReference type="Google" id="ProtNLM"/>
    </source>
</evidence>
<comment type="caution">
    <text evidence="1">The sequence shown here is derived from an EMBL/GenBank/DDBJ whole genome shotgun (WGS) entry which is preliminary data.</text>
</comment>
<dbReference type="Proteomes" id="UP000183615">
    <property type="component" value="Unassembled WGS sequence"/>
</dbReference>
<reference evidence="1 2" key="1">
    <citation type="submission" date="2016-08" db="EMBL/GenBank/DDBJ databases">
        <title>New Insights into Marine Group III Euryarchaeota, from dark to light.</title>
        <authorList>
            <person name="Haro-Moreno J.M."/>
            <person name="Rodriguez-Valera F."/>
            <person name="Lopez-Garcia P."/>
            <person name="Moreira D."/>
            <person name="Martin-Cuadrado A.B."/>
        </authorList>
    </citation>
    <scope>NUCLEOTIDE SEQUENCE [LARGE SCALE GENOMIC DNA]</scope>
    <source>
        <strain evidence="1">CG-Epi2</strain>
    </source>
</reference>
<sequence length="398" mass="42309">MSLNQTNWLAIALTFVLAGLFFVLISGSAAAVDYDHVVAVTPSQQSGDPEDTLTFSVTIDNEGTSDDTYNLGISSTVPTGWEMYILPSQISIGDDKSDTVTLYVEIGNRTNTAGGKAENFLIYCQSVGEANNNETASGSVFQNKVYGTSLTSETTQISVDPNNAATFSVTVKSDKANTDDTITFSQTSTGTDDWSFTLPGSVTLDPDESTTVSFSVTPDIEALAGLKSINFFANSEDGTTSYSISLTVRVNQLPELEVSKVGSSAQDIEAGKRAYYSFEVINKGNAVDSFDLSVASDSVPVGWEASLDNDEVSSLGVGQSINLTDVLVVKAPTDAAADVVATILVKVSSQENSSVYKNFTSRSTVLQNYDPKITIVGQDTQSANPDVEVTYNLKVENQ</sequence>
<accession>A0A1J5TZD7</accession>
<evidence type="ECO:0000313" key="2">
    <source>
        <dbReference type="Proteomes" id="UP000183615"/>
    </source>
</evidence>
<protein>
    <recommendedName>
        <fullName evidence="3">Alpha-galactosidase NEW3 domain-containing protein</fullName>
    </recommendedName>
</protein>
<feature type="non-terminal residue" evidence="1">
    <location>
        <position position="398"/>
    </location>
</feature>